<dbReference type="EMBL" id="AP025314">
    <property type="protein sequence ID" value="BDD10559.1"/>
    <property type="molecule type" value="Genomic_DNA"/>
</dbReference>
<dbReference type="AlphaFoldDB" id="A0AAU9CEG8"/>
<dbReference type="KEGG" id="fax:FUAX_29910"/>
<keyword evidence="2" id="KW-1185">Reference proteome</keyword>
<accession>A0AAU9CEG8</accession>
<proteinExistence type="predicted"/>
<organism evidence="1 2">
    <name type="scientific">Fulvitalea axinellae</name>
    <dbReference type="NCBI Taxonomy" id="1182444"/>
    <lineage>
        <taxon>Bacteria</taxon>
        <taxon>Pseudomonadati</taxon>
        <taxon>Bacteroidota</taxon>
        <taxon>Cytophagia</taxon>
        <taxon>Cytophagales</taxon>
        <taxon>Persicobacteraceae</taxon>
        <taxon>Fulvitalea</taxon>
    </lineage>
</organism>
<name>A0AAU9CEG8_9BACT</name>
<sequence length="48" mass="5413">MKKHILVLGILTASLAVCESVYDSVQTLVKKQVKITIESKAKVYQYLM</sequence>
<reference evidence="1 2" key="1">
    <citation type="submission" date="2021-12" db="EMBL/GenBank/DDBJ databases">
        <title>Genome sequencing of bacteria with rrn-lacking chromosome and rrn-plasmid.</title>
        <authorList>
            <person name="Anda M."/>
            <person name="Iwasaki W."/>
        </authorList>
    </citation>
    <scope>NUCLEOTIDE SEQUENCE [LARGE SCALE GENOMIC DNA]</scope>
    <source>
        <strain evidence="1 2">DSM 100852</strain>
    </source>
</reference>
<protein>
    <submittedName>
        <fullName evidence="1">Uncharacterized protein</fullName>
    </submittedName>
</protein>
<evidence type="ECO:0000313" key="2">
    <source>
        <dbReference type="Proteomes" id="UP001348817"/>
    </source>
</evidence>
<evidence type="ECO:0000313" key="1">
    <source>
        <dbReference type="EMBL" id="BDD10559.1"/>
    </source>
</evidence>
<gene>
    <name evidence="1" type="ORF">FUAX_29910</name>
</gene>
<dbReference type="Proteomes" id="UP001348817">
    <property type="component" value="Chromosome"/>
</dbReference>